<dbReference type="Pfam" id="PF04552">
    <property type="entry name" value="Sigma54_DBD"/>
    <property type="match status" value="1"/>
</dbReference>
<dbReference type="Proteomes" id="UP000322454">
    <property type="component" value="Unassembled WGS sequence"/>
</dbReference>
<keyword evidence="7" id="KW-0238">DNA-binding</keyword>
<keyword evidence="3" id="KW-0808">Transferase</keyword>
<dbReference type="GO" id="GO:0000428">
    <property type="term" value="C:DNA-directed RNA polymerase complex"/>
    <property type="evidence" value="ECO:0007669"/>
    <property type="project" value="UniProtKB-KW"/>
</dbReference>
<evidence type="ECO:0000256" key="8">
    <source>
        <dbReference type="ARBA" id="ARBA00023163"/>
    </source>
</evidence>
<dbReference type="InterPro" id="IPR007046">
    <property type="entry name" value="RNA_pol_sigma_54_core-bd"/>
</dbReference>
<evidence type="ECO:0000313" key="12">
    <source>
        <dbReference type="Proteomes" id="UP000322454"/>
    </source>
</evidence>
<dbReference type="PANTHER" id="PTHR32248">
    <property type="entry name" value="RNA POLYMERASE SIGMA-54 FACTOR"/>
    <property type="match status" value="1"/>
</dbReference>
<keyword evidence="2" id="KW-0240">DNA-directed RNA polymerase</keyword>
<dbReference type="InterPro" id="IPR007634">
    <property type="entry name" value="RNA_pol_sigma_54_DNA-bd"/>
</dbReference>
<evidence type="ECO:0000256" key="7">
    <source>
        <dbReference type="ARBA" id="ARBA00023125"/>
    </source>
</evidence>
<dbReference type="EMBL" id="SHMQ01000033">
    <property type="protein sequence ID" value="RZV37621.1"/>
    <property type="molecule type" value="Genomic_DNA"/>
</dbReference>
<organism evidence="11 12">
    <name type="scientific">Candidatus Acidulodesulfobacterium acidiphilum</name>
    <dbReference type="NCBI Taxonomy" id="2597224"/>
    <lineage>
        <taxon>Bacteria</taxon>
        <taxon>Deltaproteobacteria</taxon>
        <taxon>Candidatus Acidulodesulfobacterales</taxon>
        <taxon>Candidatus Acidulodesulfobacterium</taxon>
    </lineage>
</organism>
<dbReference type="Pfam" id="PF04963">
    <property type="entry name" value="Sigma54_CBD"/>
    <property type="match status" value="1"/>
</dbReference>
<proteinExistence type="inferred from homology"/>
<evidence type="ECO:0000256" key="3">
    <source>
        <dbReference type="ARBA" id="ARBA00022679"/>
    </source>
</evidence>
<evidence type="ECO:0000259" key="9">
    <source>
        <dbReference type="Pfam" id="PF04552"/>
    </source>
</evidence>
<evidence type="ECO:0000256" key="6">
    <source>
        <dbReference type="ARBA" id="ARBA00023082"/>
    </source>
</evidence>
<dbReference type="GO" id="GO:0003677">
    <property type="term" value="F:DNA binding"/>
    <property type="evidence" value="ECO:0007669"/>
    <property type="project" value="UniProtKB-KW"/>
</dbReference>
<gene>
    <name evidence="11" type="primary">rpoN</name>
    <name evidence="11" type="ORF">EVJ48_08500</name>
</gene>
<dbReference type="PANTHER" id="PTHR32248:SF4">
    <property type="entry name" value="RNA POLYMERASE SIGMA-54 FACTOR"/>
    <property type="match status" value="1"/>
</dbReference>
<dbReference type="AlphaFoldDB" id="A0A520X8U5"/>
<keyword evidence="8" id="KW-0804">Transcription</keyword>
<dbReference type="Pfam" id="PF00309">
    <property type="entry name" value="Sigma54_AID"/>
    <property type="match status" value="1"/>
</dbReference>
<protein>
    <submittedName>
        <fullName evidence="11">RNA polymerase sigma-54 factor</fullName>
    </submittedName>
</protein>
<keyword evidence="4" id="KW-0548">Nucleotidyltransferase</keyword>
<feature type="domain" description="RNA polymerase sigma factor 54 DNA-binding" evidence="9">
    <location>
        <begin position="333"/>
        <end position="487"/>
    </location>
</feature>
<dbReference type="GO" id="GO:0016987">
    <property type="term" value="F:sigma factor activity"/>
    <property type="evidence" value="ECO:0007669"/>
    <property type="project" value="UniProtKB-KW"/>
</dbReference>
<dbReference type="GO" id="GO:0006352">
    <property type="term" value="P:DNA-templated transcription initiation"/>
    <property type="evidence" value="ECO:0007669"/>
    <property type="project" value="InterPro"/>
</dbReference>
<dbReference type="Gene3D" id="1.10.10.1330">
    <property type="entry name" value="RNA polymerase sigma-54 factor, core-binding domain"/>
    <property type="match status" value="1"/>
</dbReference>
<dbReference type="PROSITE" id="PS00718">
    <property type="entry name" value="SIGMA54_2"/>
    <property type="match status" value="1"/>
</dbReference>
<dbReference type="PRINTS" id="PR00045">
    <property type="entry name" value="SIGMA54FCT"/>
</dbReference>
<dbReference type="PIRSF" id="PIRSF000774">
    <property type="entry name" value="RpoN"/>
    <property type="match status" value="1"/>
</dbReference>
<dbReference type="InterPro" id="IPR038709">
    <property type="entry name" value="RpoN_core-bd_sf"/>
</dbReference>
<evidence type="ECO:0000256" key="1">
    <source>
        <dbReference type="ARBA" id="ARBA00008798"/>
    </source>
</evidence>
<dbReference type="InterPro" id="IPR000394">
    <property type="entry name" value="RNA_pol_sigma_54"/>
</dbReference>
<comment type="caution">
    <text evidence="11">The sequence shown here is derived from an EMBL/GenBank/DDBJ whole genome shotgun (WGS) entry which is preliminary data.</text>
</comment>
<dbReference type="GO" id="GO:0001216">
    <property type="term" value="F:DNA-binding transcription activator activity"/>
    <property type="evidence" value="ECO:0007669"/>
    <property type="project" value="InterPro"/>
</dbReference>
<dbReference type="PROSITE" id="PS50044">
    <property type="entry name" value="SIGMA54_3"/>
    <property type="match status" value="1"/>
</dbReference>
<feature type="domain" description="RNA polymerase sigma factor 54 core-binding" evidence="10">
    <location>
        <begin position="126"/>
        <end position="317"/>
    </location>
</feature>
<keyword evidence="6" id="KW-0731">Sigma factor</keyword>
<dbReference type="NCBIfam" id="TIGR02395">
    <property type="entry name" value="rpoN_sigma"/>
    <property type="match status" value="1"/>
</dbReference>
<reference evidence="11 12" key="1">
    <citation type="submission" date="2019-01" db="EMBL/GenBank/DDBJ databases">
        <title>Insights into ecological role of a new deltaproteobacterial order Candidatus Sinidesulfobacterales (Sva0485) by metagenomics and metatranscriptomics.</title>
        <authorList>
            <person name="Tan S."/>
            <person name="Liu J."/>
            <person name="Fang Y."/>
            <person name="Hedlund B."/>
            <person name="Lian Z.-H."/>
            <person name="Huang L.-Y."/>
            <person name="Li J.-T."/>
            <person name="Huang L.-N."/>
            <person name="Li W.-J."/>
            <person name="Jiang H.-C."/>
            <person name="Dong H.-L."/>
            <person name="Shu W.-S."/>
        </authorList>
    </citation>
    <scope>NUCLEOTIDE SEQUENCE [LARGE SCALE GENOMIC DNA]</scope>
    <source>
        <strain evidence="11">AP4</strain>
    </source>
</reference>
<sequence>MSGMELRQNLKLSQQLVMTPQLQLAIKMLALNNIELSDMVKQEILENPILDAESAGVKSEDEAENYKPEDALLSNIPVEADSESEQGFNEIAQYLVNYNEQLVDLSKNDGILGAGDNNYLEYKLESSFYRGETLYEHVMEQVRTGNFSDDEIMLAEYIAGNLDSKGFLAVSIKDLEYFVKKNISHDINATFVPNTLYKINILEPVGLAADNVISSLAIQADFYFKGDALLKELINKYLKEVAAKNYQKICKETKTSLEKVLLSIENLKKLNPNPAANFSKEAPRYIVPDLFLKKENDRYVVYMQDDSIPEIKINSYYKKVISGEIAVSPDIKNYAEERFKSAMWLMKSINTRKETILNIAQKIVDKQYDYFDKCGGNLKPLILKDISEELNIHESTVSRATANKYLSTHMGVFELKNFFTGASYGESSSGNVMARIKSIIDSEHFIGKVYKDAEIVDILKKQGINIARRTIAKYRDIMNIPPSSIRHKNILL</sequence>
<evidence type="ECO:0000256" key="4">
    <source>
        <dbReference type="ARBA" id="ARBA00022695"/>
    </source>
</evidence>
<evidence type="ECO:0000256" key="2">
    <source>
        <dbReference type="ARBA" id="ARBA00022478"/>
    </source>
</evidence>
<evidence type="ECO:0000256" key="5">
    <source>
        <dbReference type="ARBA" id="ARBA00023015"/>
    </source>
</evidence>
<dbReference type="Gene3D" id="1.10.10.60">
    <property type="entry name" value="Homeodomain-like"/>
    <property type="match status" value="1"/>
</dbReference>
<accession>A0A520X8U5</accession>
<keyword evidence="5" id="KW-0805">Transcription regulation</keyword>
<evidence type="ECO:0000259" key="10">
    <source>
        <dbReference type="Pfam" id="PF04963"/>
    </source>
</evidence>
<comment type="similarity">
    <text evidence="1">Belongs to the sigma-54 factor family.</text>
</comment>
<evidence type="ECO:0000313" key="11">
    <source>
        <dbReference type="EMBL" id="RZV37621.1"/>
    </source>
</evidence>
<dbReference type="GO" id="GO:0016779">
    <property type="term" value="F:nucleotidyltransferase activity"/>
    <property type="evidence" value="ECO:0007669"/>
    <property type="project" value="UniProtKB-KW"/>
</dbReference>
<name>A0A520X8U5_9DELT</name>